<name>A0ACA9LL25_9GLOM</name>
<protein>
    <submittedName>
        <fullName evidence="1">2817_t:CDS:1</fullName>
    </submittedName>
</protein>
<evidence type="ECO:0000313" key="2">
    <source>
        <dbReference type="Proteomes" id="UP000789920"/>
    </source>
</evidence>
<dbReference type="EMBL" id="CAJVQC010004151">
    <property type="protein sequence ID" value="CAG8536787.1"/>
    <property type="molecule type" value="Genomic_DNA"/>
</dbReference>
<proteinExistence type="predicted"/>
<reference evidence="1" key="1">
    <citation type="submission" date="2021-06" db="EMBL/GenBank/DDBJ databases">
        <authorList>
            <person name="Kallberg Y."/>
            <person name="Tangrot J."/>
            <person name="Rosling A."/>
        </authorList>
    </citation>
    <scope>NUCLEOTIDE SEQUENCE</scope>
    <source>
        <strain evidence="1">MA461A</strain>
    </source>
</reference>
<feature type="non-terminal residue" evidence="1">
    <location>
        <position position="1"/>
    </location>
</feature>
<dbReference type="Proteomes" id="UP000789920">
    <property type="component" value="Unassembled WGS sequence"/>
</dbReference>
<comment type="caution">
    <text evidence="1">The sequence shown here is derived from an EMBL/GenBank/DDBJ whole genome shotgun (WGS) entry which is preliminary data.</text>
</comment>
<gene>
    <name evidence="1" type="ORF">RPERSI_LOCUS3378</name>
</gene>
<sequence length="1937" mass="218189">ASDTFEGLKAQTRAVLEMKLEEHKTIDVEIDMNAPIIIIPKSCTKPDTEVIVLDSGHIRVESKLVSKADKEEIHSKARSSYSEADYKRLESLMYDRFSVQLSSTQLLVGQSVERCLAQIRDSDPKYDLHVIDRINLQFLVEMSILPRAYNLTKFRVSGHLPLLKTNFSDRKYKIIMSIIETPKTETPEINLPEKMSMAKAANELLKETKSPKSRGLERTRHIDNNVIAKLGLGKTQGLILIDSESSDDDDAPEERNEEFFDAQDTDVSSTAKLNQRIFEFEFRVDKFSTTLKKADPDVDKPEVILVDMVLEHFGLTYVLRPFDMSAEVVLKSLSIEDKMSDTGSEFKHLVASEGYGNAQADDSKDLVHVKYTRVDTKSPEYMSKHEGISQSVDIEMSTINIIVTRKSLLTLYNFVLDTFTSSAPAPSQSSVETETPTLPESQNSQVSQASTMRVKVRLSSIRFILNNDGVRLATGLLYHADVAVLLRQNTIRVAARLGSFSLSDDMAGPNSDESLRQLLTLQGEDLAVFHYETYDESAPGFPGYESSVSLRTGSAKLTFLEEPIRLLLDFGSKFAQMKGLYDSARRAAVSQAVQLQEKASKFHFEISIRSPIVVFPHDVNTKDMVIANLGEFSASNEFEPKDGNNSYLTRITAELQKISLTSNFMTPNSSSPQILQIINDVDISFKISYAEHTVGSEGPDMKIIGNMSDVRMNLTERQYKFLYDLSNSVSRAFSSSSEQPPTPARNKTIDPIQTLPSKPSNISTTKEISSKVEVEGNSWTTISLDFEVNQIYLEIFTDDGSEEKALDSTSLSRFSLNQTKVEYKMKSDNSMNAELRIQSFTLNDTRPNIKNVYREILPAANADKPQFVIELSMSGDPEKNIVAIVKVISPKIILTLDHLFATRNYFMSAFESPTPSNENATPAQSPDTSPPLKPPRPKTSPTTTQPPMLPPRPVAAQPKPTTTLSYQVEIDSAEIILLANPHLASSEAIVLSAQKMVLTQQNAMVLKVGKVGMFLCQMDKRESTLLRFIDNFDISLTMETKSQKPEQQLTDINVDIGPLILRVSYRDVLLIVSIANKVSELSSQPSSPIKKPEPIAETSINNMQPISSPSRTFNYNTLTKKGSNSSKTRQSPVVTRESLKVKLKCARLILIGDEHDIPMIDGSCDKVDIEIVDWSSQLSVDVAVSTYVNYFNLTNSHWEPLIEPWQYNVHALKQTVPESMVIDITSLKRLEVNITHIFLETMLTTLSIINQVSEHLSTTARGSRAPYILRNKTGYNMNVWAISSDDAKDTELKVMNDGQELDWRFDDWRKMRESMAVTKNMLGIQFEGSNWECIKDIPVDREGENSYILRPKLNEIYHRLVVDVKLEDNIKVVTFRSALVVENRTNLTVELLVVDNSGNHVSKVYQIGSGEDCPIPIEAAYYHRFKIRPEGGFGYNWSLQSLYWKDFLKKDPVTSVSCHPIQDNVPFRLNAPIQVENLLPYDIMFRINDNTIKQDLPGNRLEKGQVTSLHLIELDHLLLLKIEKIINTAFKESDWAIINSPNKSEYQVEKTMPITDDKNLKLNLRIHYYEIPDSGGAFKFSIYSPYVMINKTGLDMAFRSKSLFQSAKDAAGQGFVSSKEKSPQVAPYMFSYADDSNQNRALLKVGDSEWSRPQSFEAVGTFLEVVIPSTSNAEEIHLGVSVQEGHQKYKLTKIVTFTPRFIIKNNLNEDIIFREPELKGEICVKSKDRVPLHFLKHDAARQLVIRYHNSTSWSAPINIDELGRVHLKLEKSDHELDLIRTEILLEDATIFVIFNKEEGIWPFRVENYSDVVVVFYQQEPSRRESTQPSSPKKFTLEPKNASPYSWDYPALKEKRLVLKVNNNERVVNIQEIGSLVPFKCSSNGGSHILAIEVVADGPTQVLLLSNYNQSESLYRPKASSISSSSSSDNSSRDAFEV</sequence>
<organism evidence="1 2">
    <name type="scientific">Racocetra persica</name>
    <dbReference type="NCBI Taxonomy" id="160502"/>
    <lineage>
        <taxon>Eukaryota</taxon>
        <taxon>Fungi</taxon>
        <taxon>Fungi incertae sedis</taxon>
        <taxon>Mucoromycota</taxon>
        <taxon>Glomeromycotina</taxon>
        <taxon>Glomeromycetes</taxon>
        <taxon>Diversisporales</taxon>
        <taxon>Gigasporaceae</taxon>
        <taxon>Racocetra</taxon>
    </lineage>
</organism>
<feature type="non-terminal residue" evidence="1">
    <location>
        <position position="1937"/>
    </location>
</feature>
<keyword evidence="2" id="KW-1185">Reference proteome</keyword>
<accession>A0ACA9LL25</accession>
<evidence type="ECO:0000313" key="1">
    <source>
        <dbReference type="EMBL" id="CAG8536787.1"/>
    </source>
</evidence>